<evidence type="ECO:0000313" key="1">
    <source>
        <dbReference type="EMBL" id="PLW48522.1"/>
    </source>
</evidence>
<dbReference type="EMBL" id="PGCI01000023">
    <property type="protein sequence ID" value="PLW48522.1"/>
    <property type="molecule type" value="Genomic_DNA"/>
</dbReference>
<sequence>MNNPAKVAQQAEMEDLLATQALKNKAAQASKCKATNDDSEGEESEDLDAKAWDTINVYMKQLFKAHLINAKYDFHTPVFINPSNTTRYILLTVDACQEWAKALVDQKDGVTTTSPPFTLH</sequence>
<dbReference type="Proteomes" id="UP000235392">
    <property type="component" value="Unassembled WGS sequence"/>
</dbReference>
<comment type="caution">
    <text evidence="1">The sequence shown here is derived from an EMBL/GenBank/DDBJ whole genome shotgun (WGS) entry which is preliminary data.</text>
</comment>
<organism evidence="1 2">
    <name type="scientific">Puccinia coronata f. sp. avenae</name>
    <dbReference type="NCBI Taxonomy" id="200324"/>
    <lineage>
        <taxon>Eukaryota</taxon>
        <taxon>Fungi</taxon>
        <taxon>Dikarya</taxon>
        <taxon>Basidiomycota</taxon>
        <taxon>Pucciniomycotina</taxon>
        <taxon>Pucciniomycetes</taxon>
        <taxon>Pucciniales</taxon>
        <taxon>Pucciniaceae</taxon>
        <taxon>Puccinia</taxon>
    </lineage>
</organism>
<evidence type="ECO:0000313" key="2">
    <source>
        <dbReference type="Proteomes" id="UP000235392"/>
    </source>
</evidence>
<gene>
    <name evidence="1" type="ORF">PCASD_04295</name>
</gene>
<proteinExistence type="predicted"/>
<accession>A0A2N5VEV0</accession>
<name>A0A2N5VEV0_9BASI</name>
<dbReference type="AlphaFoldDB" id="A0A2N5VEV0"/>
<reference evidence="1 2" key="1">
    <citation type="submission" date="2017-11" db="EMBL/GenBank/DDBJ databases">
        <title>De novo assembly and phasing of dikaryotic genomes from two isolates of Puccinia coronata f. sp. avenae, the causal agent of oat crown rust.</title>
        <authorList>
            <person name="Miller M.E."/>
            <person name="Zhang Y."/>
            <person name="Omidvar V."/>
            <person name="Sperschneider J."/>
            <person name="Schwessinger B."/>
            <person name="Raley C."/>
            <person name="Palmer J.M."/>
            <person name="Garnica D."/>
            <person name="Upadhyaya N."/>
            <person name="Rathjen J."/>
            <person name="Taylor J.M."/>
            <person name="Park R.F."/>
            <person name="Dodds P.N."/>
            <person name="Hirsch C.D."/>
            <person name="Kianian S.F."/>
            <person name="Figueroa M."/>
        </authorList>
    </citation>
    <scope>NUCLEOTIDE SEQUENCE [LARGE SCALE GENOMIC DNA]</scope>
    <source>
        <strain evidence="1">12SD80</strain>
    </source>
</reference>
<protein>
    <submittedName>
        <fullName evidence="1">Uncharacterized protein</fullName>
    </submittedName>
</protein>